<proteinExistence type="predicted"/>
<organism evidence="1 2">
    <name type="scientific">Noviluteimonas gilva</name>
    <dbReference type="NCBI Taxonomy" id="2682097"/>
    <lineage>
        <taxon>Bacteria</taxon>
        <taxon>Pseudomonadati</taxon>
        <taxon>Pseudomonadota</taxon>
        <taxon>Gammaproteobacteria</taxon>
        <taxon>Lysobacterales</taxon>
        <taxon>Lysobacteraceae</taxon>
        <taxon>Noviluteimonas</taxon>
    </lineage>
</organism>
<name>A0A7C9LQ84_9GAMM</name>
<sequence>MRGEYRVEHSRDGALFGERKRFDLFEMLPEILLRSAHLRRGHRRSCLEGYQRIQRGLRDHRQ</sequence>
<comment type="caution">
    <text evidence="1">The sequence shown here is derived from an EMBL/GenBank/DDBJ whole genome shotgun (WGS) entry which is preliminary data.</text>
</comment>
<dbReference type="Proteomes" id="UP000479692">
    <property type="component" value="Unassembled WGS sequence"/>
</dbReference>
<dbReference type="RefSeq" id="WP_156642820.1">
    <property type="nucleotide sequence ID" value="NZ_WOXT01000004.1"/>
</dbReference>
<dbReference type="EMBL" id="WOXT01000004">
    <property type="protein sequence ID" value="MUV15283.1"/>
    <property type="molecule type" value="Genomic_DNA"/>
</dbReference>
<keyword evidence="2" id="KW-1185">Reference proteome</keyword>
<reference evidence="1 2" key="1">
    <citation type="submission" date="2019-12" db="EMBL/GenBank/DDBJ databases">
        <authorList>
            <person name="Xu J."/>
        </authorList>
    </citation>
    <scope>NUCLEOTIDE SEQUENCE [LARGE SCALE GENOMIC DNA]</scope>
    <source>
        <strain evidence="1 2">HX-5-24</strain>
    </source>
</reference>
<evidence type="ECO:0000313" key="1">
    <source>
        <dbReference type="EMBL" id="MUV15283.1"/>
    </source>
</evidence>
<accession>A0A7C9LQ84</accession>
<evidence type="ECO:0000313" key="2">
    <source>
        <dbReference type="Proteomes" id="UP000479692"/>
    </source>
</evidence>
<gene>
    <name evidence="1" type="ORF">GN331_13840</name>
</gene>
<protein>
    <submittedName>
        <fullName evidence="1">Uncharacterized protein</fullName>
    </submittedName>
</protein>
<dbReference type="AlphaFoldDB" id="A0A7C9LQ84"/>